<dbReference type="AlphaFoldDB" id="A0A2S2QHA7"/>
<accession>A0A2S2QHA7</accession>
<dbReference type="EMBL" id="GGMS01007697">
    <property type="protein sequence ID" value="MBY76900.1"/>
    <property type="molecule type" value="Transcribed_RNA"/>
</dbReference>
<gene>
    <name evidence="1" type="primary">PMS1_4</name>
    <name evidence="1" type="ORF">g.46708</name>
</gene>
<evidence type="ECO:0000313" key="1">
    <source>
        <dbReference type="EMBL" id="MBY76900.1"/>
    </source>
</evidence>
<sequence>MEFKIILKKKNVNLKCMSLLCSRYLGEKNYRFLMDLDNSYELSTDKCTITDERIVKNGFNVVIEFIDNSENADINITGVALHISKYGAEELKQLLELMQLKQENNLYSCRPLKVIHYLKSETVRHCKTIGQPKTKEDIYKLFNQWFKNDKFFSNNTCIHDKPVFESIHIINENHKY</sequence>
<organism evidence="1">
    <name type="scientific">Sipha flava</name>
    <name type="common">yellow sugarcane aphid</name>
    <dbReference type="NCBI Taxonomy" id="143950"/>
    <lineage>
        <taxon>Eukaryota</taxon>
        <taxon>Metazoa</taxon>
        <taxon>Ecdysozoa</taxon>
        <taxon>Arthropoda</taxon>
        <taxon>Hexapoda</taxon>
        <taxon>Insecta</taxon>
        <taxon>Pterygota</taxon>
        <taxon>Neoptera</taxon>
        <taxon>Paraneoptera</taxon>
        <taxon>Hemiptera</taxon>
        <taxon>Sternorrhyncha</taxon>
        <taxon>Aphidomorpha</taxon>
        <taxon>Aphidoidea</taxon>
        <taxon>Aphididae</taxon>
        <taxon>Sipha</taxon>
    </lineage>
</organism>
<proteinExistence type="predicted"/>
<name>A0A2S2QHA7_9HEMI</name>
<protein>
    <submittedName>
        <fullName evidence="1">PMS1 1</fullName>
    </submittedName>
</protein>
<reference evidence="1" key="1">
    <citation type="submission" date="2018-04" db="EMBL/GenBank/DDBJ databases">
        <title>Transcriptome assembly of Sipha flava.</title>
        <authorList>
            <person name="Scully E.D."/>
            <person name="Geib S.M."/>
            <person name="Palmer N.A."/>
            <person name="Koch K."/>
            <person name="Bradshaw J."/>
            <person name="Heng-Moss T."/>
            <person name="Sarath G."/>
        </authorList>
    </citation>
    <scope>NUCLEOTIDE SEQUENCE</scope>
</reference>
<dbReference type="OrthoDB" id="10254304at2759"/>